<protein>
    <recommendedName>
        <fullName evidence="3">Outer membrane protein beta-barrel domain-containing protein</fullName>
    </recommendedName>
</protein>
<feature type="signal peptide" evidence="2">
    <location>
        <begin position="1"/>
        <end position="18"/>
    </location>
</feature>
<gene>
    <name evidence="4" type="ORF">DPN68_07860</name>
</gene>
<evidence type="ECO:0000259" key="3">
    <source>
        <dbReference type="Pfam" id="PF13505"/>
    </source>
</evidence>
<evidence type="ECO:0000256" key="2">
    <source>
        <dbReference type="SAM" id="SignalP"/>
    </source>
</evidence>
<dbReference type="OrthoDB" id="1438113at2"/>
<dbReference type="SUPFAM" id="SSF56925">
    <property type="entry name" value="OMPA-like"/>
    <property type="match status" value="1"/>
</dbReference>
<dbReference type="Proteomes" id="UP000253319">
    <property type="component" value="Unassembled WGS sequence"/>
</dbReference>
<evidence type="ECO:0000256" key="1">
    <source>
        <dbReference type="ARBA" id="ARBA00022729"/>
    </source>
</evidence>
<proteinExistence type="predicted"/>
<dbReference type="Pfam" id="PF13505">
    <property type="entry name" value="OMP_b-brl"/>
    <property type="match status" value="1"/>
</dbReference>
<name>A0A365P1E6_9FLAO</name>
<dbReference type="Gene3D" id="2.40.160.20">
    <property type="match status" value="1"/>
</dbReference>
<dbReference type="EMBL" id="QLST01000008">
    <property type="protein sequence ID" value="RBA28335.1"/>
    <property type="molecule type" value="Genomic_DNA"/>
</dbReference>
<dbReference type="InterPro" id="IPR011250">
    <property type="entry name" value="OMP/PagP_B-barrel"/>
</dbReference>
<accession>A0A365P1E6</accession>
<sequence>MKNKFLALFLGCTSLLFAQEEVNEPTKFQVGLHYVGNIRNNNIISDGFNGIIGISGSYAVYQNEKVAISGGLTVDYLQSRDLFLPNDILIWNPNAAIEVNIFNGKVRPFLGIGYAFFSNDLKFATGVFDPMDPAITVREKKLNFNGLTINPGLKYHVSDLLFLEGSYKYFPVNSSDFEGSANTHFITFGLGIKF</sequence>
<keyword evidence="5" id="KW-1185">Reference proteome</keyword>
<keyword evidence="1 2" id="KW-0732">Signal</keyword>
<evidence type="ECO:0000313" key="5">
    <source>
        <dbReference type="Proteomes" id="UP000253319"/>
    </source>
</evidence>
<feature type="domain" description="Outer membrane protein beta-barrel" evidence="3">
    <location>
        <begin position="8"/>
        <end position="194"/>
    </location>
</feature>
<dbReference type="AlphaFoldDB" id="A0A365P1E6"/>
<dbReference type="InterPro" id="IPR027385">
    <property type="entry name" value="Beta-barrel_OMP"/>
</dbReference>
<dbReference type="RefSeq" id="WP_113989100.1">
    <property type="nucleotide sequence ID" value="NZ_QLST01000008.1"/>
</dbReference>
<reference evidence="4 5" key="1">
    <citation type="submission" date="2018-06" db="EMBL/GenBank/DDBJ databases">
        <title>Flavobacterium tibetense sp. nov., isolated from a wetland YonghuCo on Tibetan Plateau.</title>
        <authorList>
            <person name="Xing P."/>
            <person name="Phurbu D."/>
            <person name="Lu H."/>
        </authorList>
    </citation>
    <scope>NUCLEOTIDE SEQUENCE [LARGE SCALE GENOMIC DNA]</scope>
    <source>
        <strain evidence="4 5">YH5</strain>
    </source>
</reference>
<evidence type="ECO:0000313" key="4">
    <source>
        <dbReference type="EMBL" id="RBA28335.1"/>
    </source>
</evidence>
<feature type="chain" id="PRO_5016669099" description="Outer membrane protein beta-barrel domain-containing protein" evidence="2">
    <location>
        <begin position="19"/>
        <end position="194"/>
    </location>
</feature>
<organism evidence="4 5">
    <name type="scientific">Flavobacterium tibetense</name>
    <dbReference type="NCBI Taxonomy" id="2233533"/>
    <lineage>
        <taxon>Bacteria</taxon>
        <taxon>Pseudomonadati</taxon>
        <taxon>Bacteroidota</taxon>
        <taxon>Flavobacteriia</taxon>
        <taxon>Flavobacteriales</taxon>
        <taxon>Flavobacteriaceae</taxon>
        <taxon>Flavobacterium</taxon>
    </lineage>
</organism>
<comment type="caution">
    <text evidence="4">The sequence shown here is derived from an EMBL/GenBank/DDBJ whole genome shotgun (WGS) entry which is preliminary data.</text>
</comment>